<reference evidence="1 2" key="1">
    <citation type="journal article" date="2021" name="Elife">
        <title>Chloroplast acquisition without the gene transfer in kleptoplastic sea slugs, Plakobranchus ocellatus.</title>
        <authorList>
            <person name="Maeda T."/>
            <person name="Takahashi S."/>
            <person name="Yoshida T."/>
            <person name="Shimamura S."/>
            <person name="Takaki Y."/>
            <person name="Nagai Y."/>
            <person name="Toyoda A."/>
            <person name="Suzuki Y."/>
            <person name="Arimoto A."/>
            <person name="Ishii H."/>
            <person name="Satoh N."/>
            <person name="Nishiyama T."/>
            <person name="Hasebe M."/>
            <person name="Maruyama T."/>
            <person name="Minagawa J."/>
            <person name="Obokata J."/>
            <person name="Shigenobu S."/>
        </authorList>
    </citation>
    <scope>NUCLEOTIDE SEQUENCE [LARGE SCALE GENOMIC DNA]</scope>
</reference>
<proteinExistence type="predicted"/>
<comment type="caution">
    <text evidence="1">The sequence shown here is derived from an EMBL/GenBank/DDBJ whole genome shotgun (WGS) entry which is preliminary data.</text>
</comment>
<keyword evidence="2" id="KW-1185">Reference proteome</keyword>
<sequence length="85" mass="9497">MVLVIYSKTTNAIPYASVSSGRYWGFTLRQLIPSRALASHQDGIGDLLQDKLSHPVRLCLIRMVLVFYSKTNYAIPCASVSSGWY</sequence>
<dbReference type="Proteomes" id="UP000735302">
    <property type="component" value="Unassembled WGS sequence"/>
</dbReference>
<accession>A0AAV4DUQ1</accession>
<protein>
    <submittedName>
        <fullName evidence="1">Uncharacterized protein</fullName>
    </submittedName>
</protein>
<dbReference type="EMBL" id="BLXT01008354">
    <property type="protein sequence ID" value="GFO47826.1"/>
    <property type="molecule type" value="Genomic_DNA"/>
</dbReference>
<evidence type="ECO:0000313" key="2">
    <source>
        <dbReference type="Proteomes" id="UP000735302"/>
    </source>
</evidence>
<evidence type="ECO:0000313" key="1">
    <source>
        <dbReference type="EMBL" id="GFO47826.1"/>
    </source>
</evidence>
<gene>
    <name evidence="1" type="ORF">PoB_007433100</name>
</gene>
<name>A0AAV4DUQ1_9GAST</name>
<organism evidence="1 2">
    <name type="scientific">Plakobranchus ocellatus</name>
    <dbReference type="NCBI Taxonomy" id="259542"/>
    <lineage>
        <taxon>Eukaryota</taxon>
        <taxon>Metazoa</taxon>
        <taxon>Spiralia</taxon>
        <taxon>Lophotrochozoa</taxon>
        <taxon>Mollusca</taxon>
        <taxon>Gastropoda</taxon>
        <taxon>Heterobranchia</taxon>
        <taxon>Euthyneura</taxon>
        <taxon>Panpulmonata</taxon>
        <taxon>Sacoglossa</taxon>
        <taxon>Placobranchoidea</taxon>
        <taxon>Plakobranchidae</taxon>
        <taxon>Plakobranchus</taxon>
    </lineage>
</organism>
<dbReference type="AlphaFoldDB" id="A0AAV4DUQ1"/>